<organism evidence="2 3">
    <name type="scientific">Pseudoxanthomonas indica</name>
    <dbReference type="NCBI Taxonomy" id="428993"/>
    <lineage>
        <taxon>Bacteria</taxon>
        <taxon>Pseudomonadati</taxon>
        <taxon>Pseudomonadota</taxon>
        <taxon>Gammaproteobacteria</taxon>
        <taxon>Lysobacterales</taxon>
        <taxon>Lysobacteraceae</taxon>
        <taxon>Pseudoxanthomonas</taxon>
    </lineage>
</organism>
<evidence type="ECO:0000313" key="3">
    <source>
        <dbReference type="Proteomes" id="UP000190341"/>
    </source>
</evidence>
<dbReference type="OrthoDB" id="6058005at2"/>
<dbReference type="STRING" id="428993.SAMN06296058_1589"/>
<dbReference type="Proteomes" id="UP000190341">
    <property type="component" value="Unassembled WGS sequence"/>
</dbReference>
<sequence>MKLVASSTFLFDLAPLGAGTCEVESLTSYLARLAHAHTMTPYQLLCTLDAWSRHKLSKIVPRFFSARVNGYSPNVRRLVQALESATGRTDIRSCTLIHLSEVCAKNNSDCIKLHRSWCPACLRESAEQGLILYDRLIWQIMGTSRCNIHRSRLEDSCALCGTKQHWQHSTSIDTCTFCGHALADAPQSSRILPPDPGERHLVELLEYTSGEKAQSFREEAAGVFIHHVSKHTDLQDAARRLGRVLRKAEHTRPSLCSLLYISEYFDVSSTLILINPEKAAKVVALSIGRPRLPRKFRGTYLPRGTRQSAIERALTKEIESDGLAPSIRQFCNDNGFCETTVGERCSGLLKELVAKRSQQVASIRKSQICAIDRALSDKRLKQSFSNVREYLARVGQRAGCPVWLVRQRYMALNGDQKRRVRNGMLYMDVNIRTRA</sequence>
<reference evidence="2 3" key="1">
    <citation type="submission" date="2017-02" db="EMBL/GenBank/DDBJ databases">
        <authorList>
            <person name="Peterson S.W."/>
        </authorList>
    </citation>
    <scope>NUCLEOTIDE SEQUENCE [LARGE SCALE GENOMIC DNA]</scope>
    <source>
        <strain evidence="2 3">P15</strain>
    </source>
</reference>
<gene>
    <name evidence="2" type="ORF">SAMN06296058_1589</name>
</gene>
<dbReference type="InterPro" id="IPR009492">
    <property type="entry name" value="TniQ"/>
</dbReference>
<evidence type="ECO:0000259" key="1">
    <source>
        <dbReference type="Pfam" id="PF06527"/>
    </source>
</evidence>
<evidence type="ECO:0000313" key="2">
    <source>
        <dbReference type="EMBL" id="SKC61454.1"/>
    </source>
</evidence>
<dbReference type="Pfam" id="PF06527">
    <property type="entry name" value="TniQ"/>
    <property type="match status" value="1"/>
</dbReference>
<keyword evidence="3" id="KW-1185">Reference proteome</keyword>
<protein>
    <submittedName>
        <fullName evidence="2">TniQ protein</fullName>
    </submittedName>
</protein>
<dbReference type="AlphaFoldDB" id="A0A1T5KCQ2"/>
<accession>A0A1T5KCQ2</accession>
<name>A0A1T5KCQ2_9GAMM</name>
<dbReference type="EMBL" id="FUZV01000001">
    <property type="protein sequence ID" value="SKC61454.1"/>
    <property type="molecule type" value="Genomic_DNA"/>
</dbReference>
<feature type="domain" description="TniQ" evidence="1">
    <location>
        <begin position="17"/>
        <end position="153"/>
    </location>
</feature>
<proteinExistence type="predicted"/>
<dbReference type="RefSeq" id="WP_079723879.1">
    <property type="nucleotide sequence ID" value="NZ_BMCL01000002.1"/>
</dbReference>